<evidence type="ECO:0000313" key="2">
    <source>
        <dbReference type="EMBL" id="OIW28386.1"/>
    </source>
</evidence>
<dbReference type="Proteomes" id="UP000182658">
    <property type="component" value="Unassembled WGS sequence"/>
</dbReference>
<feature type="chain" id="PRO_5012995573" evidence="1">
    <location>
        <begin position="21"/>
        <end position="124"/>
    </location>
</feature>
<gene>
    <name evidence="2" type="ORF">CONLIGDRAFT_681346</name>
</gene>
<dbReference type="InParanoid" id="A0A1J7JL28"/>
<feature type="signal peptide" evidence="1">
    <location>
        <begin position="1"/>
        <end position="20"/>
    </location>
</feature>
<name>A0A1J7JL28_9PEZI</name>
<accession>A0A1J7JL28</accession>
<reference evidence="2 3" key="1">
    <citation type="submission" date="2016-10" db="EMBL/GenBank/DDBJ databases">
        <title>Draft genome sequence of Coniochaeta ligniaria NRRL30616, a lignocellulolytic fungus for bioabatement of inhibitors in plant biomass hydrolysates.</title>
        <authorList>
            <consortium name="DOE Joint Genome Institute"/>
            <person name="Jimenez D.J."/>
            <person name="Hector R.E."/>
            <person name="Riley R."/>
            <person name="Sun H."/>
            <person name="Grigoriev I.V."/>
            <person name="Van Elsas J.D."/>
            <person name="Nichols N.N."/>
        </authorList>
    </citation>
    <scope>NUCLEOTIDE SEQUENCE [LARGE SCALE GENOMIC DNA]</scope>
    <source>
        <strain evidence="2 3">NRRL 30616</strain>
    </source>
</reference>
<organism evidence="2 3">
    <name type="scientific">Coniochaeta ligniaria NRRL 30616</name>
    <dbReference type="NCBI Taxonomy" id="1408157"/>
    <lineage>
        <taxon>Eukaryota</taxon>
        <taxon>Fungi</taxon>
        <taxon>Dikarya</taxon>
        <taxon>Ascomycota</taxon>
        <taxon>Pezizomycotina</taxon>
        <taxon>Sordariomycetes</taxon>
        <taxon>Sordariomycetidae</taxon>
        <taxon>Coniochaetales</taxon>
        <taxon>Coniochaetaceae</taxon>
        <taxon>Coniochaeta</taxon>
    </lineage>
</organism>
<protein>
    <submittedName>
        <fullName evidence="2">Uncharacterized protein</fullName>
    </submittedName>
</protein>
<keyword evidence="3" id="KW-1185">Reference proteome</keyword>
<proteinExistence type="predicted"/>
<dbReference type="EMBL" id="KV875098">
    <property type="protein sequence ID" value="OIW28386.1"/>
    <property type="molecule type" value="Genomic_DNA"/>
</dbReference>
<sequence length="124" mass="13207">MKCSNLSFLALCLGTKLVAAQCNVDKYCAYTYNTNNCAITKWNCDGCDVPVFYECNFDSSCNPGATSVNNLCCHADQLANGAADCPTTADLQACGGFTRTVGSGSEAAWVPPYTDIPEELKCEC</sequence>
<keyword evidence="1" id="KW-0732">Signal</keyword>
<dbReference type="AlphaFoldDB" id="A0A1J7JL28"/>
<dbReference type="OrthoDB" id="5024521at2759"/>
<evidence type="ECO:0000313" key="3">
    <source>
        <dbReference type="Proteomes" id="UP000182658"/>
    </source>
</evidence>
<evidence type="ECO:0000256" key="1">
    <source>
        <dbReference type="SAM" id="SignalP"/>
    </source>
</evidence>